<reference evidence="9" key="2">
    <citation type="submission" date="2020-05" db="UniProtKB">
        <authorList>
            <consortium name="EnsemblMetazoa"/>
        </authorList>
    </citation>
    <scope>IDENTIFICATION</scope>
    <source>
        <strain evidence="9">wikel</strain>
    </source>
</reference>
<dbReference type="InterPro" id="IPR036055">
    <property type="entry name" value="LDL_receptor-like_sf"/>
</dbReference>
<evidence type="ECO:0000256" key="3">
    <source>
        <dbReference type="ARBA" id="ARBA00022737"/>
    </source>
</evidence>
<dbReference type="STRING" id="6945.B7Q2H7"/>
<dbReference type="PRINTS" id="PR00261">
    <property type="entry name" value="LDLRECEPTOR"/>
</dbReference>
<gene>
    <name evidence="8" type="ORF">IscW_ISCW020565</name>
</gene>
<dbReference type="PANTHER" id="PTHR24270:SF62">
    <property type="entry name" value="LOW-DENSITY LIPOPROTEIN RECEPTOR-RELATED PROTEIN 2"/>
    <property type="match status" value="1"/>
</dbReference>
<dbReference type="GO" id="GO:0016020">
    <property type="term" value="C:membrane"/>
    <property type="evidence" value="ECO:0007669"/>
    <property type="project" value="UniProtKB-SubCell"/>
</dbReference>
<dbReference type="HOGENOM" id="CLU_1888052_0_0_1"/>
<evidence type="ECO:0000256" key="4">
    <source>
        <dbReference type="ARBA" id="ARBA00022989"/>
    </source>
</evidence>
<evidence type="ECO:0000313" key="10">
    <source>
        <dbReference type="Proteomes" id="UP000001555"/>
    </source>
</evidence>
<dbReference type="SUPFAM" id="SSF57424">
    <property type="entry name" value="LDL receptor-like module"/>
    <property type="match status" value="2"/>
</dbReference>
<dbReference type="VEuPathDB" id="VectorBase:ISCI020565"/>
<sequence>MGQFPTGLAVIHLGVKLHTKFGSHCSGEEACHTGEFRCLKSYFCIPERRVRDGWEDCPDGSDERYEAFVLRAGTSRVCQENEHRCRCGFPRCIGAEKVSDGVRDCLDGSDEGTQERERFPYLVLERIAQTPEGAS</sequence>
<dbReference type="EMBL" id="ABJB011015821">
    <property type="status" value="NOT_ANNOTATED_CDS"/>
    <property type="molecule type" value="Genomic_DNA"/>
</dbReference>
<keyword evidence="8" id="KW-0449">Lipoprotein</keyword>
<dbReference type="EnsemblMetazoa" id="ISCW020565-RA">
    <property type="protein sequence ID" value="ISCW020565-PA"/>
    <property type="gene ID" value="ISCW020565"/>
</dbReference>
<organism>
    <name type="scientific">Ixodes scapularis</name>
    <name type="common">Black-legged tick</name>
    <name type="synonym">Deer tick</name>
    <dbReference type="NCBI Taxonomy" id="6945"/>
    <lineage>
        <taxon>Eukaryota</taxon>
        <taxon>Metazoa</taxon>
        <taxon>Ecdysozoa</taxon>
        <taxon>Arthropoda</taxon>
        <taxon>Chelicerata</taxon>
        <taxon>Arachnida</taxon>
        <taxon>Acari</taxon>
        <taxon>Parasitiformes</taxon>
        <taxon>Ixodida</taxon>
        <taxon>Ixodoidea</taxon>
        <taxon>Ixodidae</taxon>
        <taxon>Ixodinae</taxon>
        <taxon>Ixodes</taxon>
    </lineage>
</organism>
<evidence type="ECO:0000256" key="5">
    <source>
        <dbReference type="ARBA" id="ARBA00023136"/>
    </source>
</evidence>
<keyword evidence="3" id="KW-0677">Repeat</keyword>
<dbReference type="InterPro" id="IPR050685">
    <property type="entry name" value="LDLR"/>
</dbReference>
<dbReference type="PANTHER" id="PTHR24270">
    <property type="entry name" value="LOW-DENSITY LIPOPROTEIN RECEPTOR-RELATED"/>
    <property type="match status" value="1"/>
</dbReference>
<keyword evidence="2" id="KW-0812">Transmembrane</keyword>
<dbReference type="Proteomes" id="UP000001555">
    <property type="component" value="Unassembled WGS sequence"/>
</dbReference>
<dbReference type="PROSITE" id="PS50068">
    <property type="entry name" value="LDLRA_2"/>
    <property type="match status" value="2"/>
</dbReference>
<dbReference type="AlphaFoldDB" id="B7Q2H7"/>
<keyword evidence="4" id="KW-1133">Transmembrane helix</keyword>
<dbReference type="VEuPathDB" id="VectorBase:ISCW020565"/>
<dbReference type="SMART" id="SM00192">
    <property type="entry name" value="LDLa"/>
    <property type="match status" value="2"/>
</dbReference>
<reference evidence="8 10" key="1">
    <citation type="submission" date="2008-03" db="EMBL/GenBank/DDBJ databases">
        <title>Annotation of Ixodes scapularis.</title>
        <authorList>
            <consortium name="Ixodes scapularis Genome Project Consortium"/>
            <person name="Caler E."/>
            <person name="Hannick L.I."/>
            <person name="Bidwell S."/>
            <person name="Joardar V."/>
            <person name="Thiagarajan M."/>
            <person name="Amedeo P."/>
            <person name="Galinsky K.J."/>
            <person name="Schobel S."/>
            <person name="Inman J."/>
            <person name="Hostetler J."/>
            <person name="Miller J."/>
            <person name="Hammond M."/>
            <person name="Megy K."/>
            <person name="Lawson D."/>
            <person name="Kodira C."/>
            <person name="Sutton G."/>
            <person name="Meyer J."/>
            <person name="Hill C.A."/>
            <person name="Birren B."/>
            <person name="Nene V."/>
            <person name="Collins F."/>
            <person name="Alarcon-Chaidez F."/>
            <person name="Wikel S."/>
            <person name="Strausberg R."/>
        </authorList>
    </citation>
    <scope>NUCLEOTIDE SEQUENCE [LARGE SCALE GENOMIC DNA]</scope>
    <source>
        <strain evidence="10">Wikel</strain>
        <strain evidence="8">Wikel colony</strain>
    </source>
</reference>
<accession>B7Q2H7</accession>
<dbReference type="InParanoid" id="B7Q2H7"/>
<protein>
    <submittedName>
        <fullName evidence="8 9">Low-density lipoprotein receptor, putative</fullName>
    </submittedName>
</protein>
<evidence type="ECO:0000313" key="9">
    <source>
        <dbReference type="EnsemblMetazoa" id="ISCW020565-PA"/>
    </source>
</evidence>
<evidence type="ECO:0000256" key="6">
    <source>
        <dbReference type="ARBA" id="ARBA00023157"/>
    </source>
</evidence>
<dbReference type="EMBL" id="DS844254">
    <property type="protein sequence ID" value="EEC13049.1"/>
    <property type="molecule type" value="Genomic_DNA"/>
</dbReference>
<keyword evidence="10" id="KW-1185">Reference proteome</keyword>
<dbReference type="CDD" id="cd00112">
    <property type="entry name" value="LDLa"/>
    <property type="match status" value="2"/>
</dbReference>
<dbReference type="EMBL" id="ABJB010253449">
    <property type="status" value="NOT_ANNOTATED_CDS"/>
    <property type="molecule type" value="Genomic_DNA"/>
</dbReference>
<dbReference type="Gene3D" id="4.10.400.10">
    <property type="entry name" value="Low-density Lipoprotein Receptor"/>
    <property type="match status" value="2"/>
</dbReference>
<evidence type="ECO:0000313" key="8">
    <source>
        <dbReference type="EMBL" id="EEC13049.1"/>
    </source>
</evidence>
<name>B7Q2H7_IXOSC</name>
<dbReference type="PaxDb" id="6945-B7Q2H7"/>
<evidence type="ECO:0000256" key="2">
    <source>
        <dbReference type="ARBA" id="ARBA00022692"/>
    </source>
</evidence>
<comment type="caution">
    <text evidence="7">Lacks conserved residue(s) required for the propagation of feature annotation.</text>
</comment>
<dbReference type="InterPro" id="IPR002172">
    <property type="entry name" value="LDrepeatLR_classA_rpt"/>
</dbReference>
<keyword evidence="8" id="KW-0675">Receptor</keyword>
<comment type="subcellular location">
    <subcellularLocation>
        <location evidence="1">Membrane</location>
        <topology evidence="1">Single-pass membrane protein</topology>
    </subcellularLocation>
</comment>
<evidence type="ECO:0000256" key="7">
    <source>
        <dbReference type="PROSITE-ProRule" id="PRU00124"/>
    </source>
</evidence>
<keyword evidence="5" id="KW-0472">Membrane</keyword>
<dbReference type="Pfam" id="PF00057">
    <property type="entry name" value="Ldl_recept_a"/>
    <property type="match status" value="2"/>
</dbReference>
<dbReference type="GO" id="GO:0016192">
    <property type="term" value="P:vesicle-mediated transport"/>
    <property type="evidence" value="ECO:0007669"/>
    <property type="project" value="UniProtKB-ARBA"/>
</dbReference>
<proteinExistence type="predicted"/>
<evidence type="ECO:0000256" key="1">
    <source>
        <dbReference type="ARBA" id="ARBA00004167"/>
    </source>
</evidence>
<keyword evidence="6" id="KW-1015">Disulfide bond</keyword>